<feature type="signal peptide" evidence="1">
    <location>
        <begin position="1"/>
        <end position="25"/>
    </location>
</feature>
<gene>
    <name evidence="2" type="ORF">GA0070606_0370</name>
</gene>
<reference evidence="3" key="1">
    <citation type="submission" date="2016-06" db="EMBL/GenBank/DDBJ databases">
        <authorList>
            <person name="Varghese N."/>
            <person name="Submissions Spin"/>
        </authorList>
    </citation>
    <scope>NUCLEOTIDE SEQUENCE [LARGE SCALE GENOMIC DNA]</scope>
    <source>
        <strain evidence="3">DSM 43903</strain>
    </source>
</reference>
<dbReference type="Proteomes" id="UP000199001">
    <property type="component" value="Unassembled WGS sequence"/>
</dbReference>
<sequence>MRRLRSVAISALLGTVLAVASATVAASPASAGSLYWKNGISVSKSTVWSGATASNMQCYFPSGYNATMCVRFDRQTIYVRNDKANGYFKLGQWTGGGNIYICQNNRTKTSGDKSWVACHWKWPKKNCYTMRTGYGQHEWYVTSRASGVKCY</sequence>
<evidence type="ECO:0000313" key="2">
    <source>
        <dbReference type="EMBL" id="SCL44611.1"/>
    </source>
</evidence>
<protein>
    <recommendedName>
        <fullName evidence="4">Peptidase inhibitor family I36</fullName>
    </recommendedName>
</protein>
<dbReference type="AlphaFoldDB" id="A0A1C6TSK6"/>
<name>A0A1C6TSK6_9ACTN</name>
<proteinExistence type="predicted"/>
<feature type="chain" id="PRO_5039497839" description="Peptidase inhibitor family I36" evidence="1">
    <location>
        <begin position="26"/>
        <end position="151"/>
    </location>
</feature>
<evidence type="ECO:0000256" key="1">
    <source>
        <dbReference type="SAM" id="SignalP"/>
    </source>
</evidence>
<organism evidence="2 3">
    <name type="scientific">Micromonospora citrea</name>
    <dbReference type="NCBI Taxonomy" id="47855"/>
    <lineage>
        <taxon>Bacteria</taxon>
        <taxon>Bacillati</taxon>
        <taxon>Actinomycetota</taxon>
        <taxon>Actinomycetes</taxon>
        <taxon>Micromonosporales</taxon>
        <taxon>Micromonosporaceae</taxon>
        <taxon>Micromonospora</taxon>
    </lineage>
</organism>
<dbReference type="EMBL" id="FMHZ01000002">
    <property type="protein sequence ID" value="SCL44611.1"/>
    <property type="molecule type" value="Genomic_DNA"/>
</dbReference>
<evidence type="ECO:0000313" key="3">
    <source>
        <dbReference type="Proteomes" id="UP000199001"/>
    </source>
</evidence>
<keyword evidence="1" id="KW-0732">Signal</keyword>
<accession>A0A1C6TSK6</accession>
<keyword evidence="3" id="KW-1185">Reference proteome</keyword>
<evidence type="ECO:0008006" key="4">
    <source>
        <dbReference type="Google" id="ProtNLM"/>
    </source>
</evidence>